<feature type="region of interest" description="Disordered" evidence="3">
    <location>
        <begin position="224"/>
        <end position="246"/>
    </location>
</feature>
<evidence type="ECO:0000313" key="6">
    <source>
        <dbReference type="Proteomes" id="UP000001056"/>
    </source>
</evidence>
<feature type="domain" description="Alcohol dehydrogenase-like C-terminal" evidence="4">
    <location>
        <begin position="364"/>
        <end position="461"/>
    </location>
</feature>
<dbReference type="InParanoid" id="Q2H4J2"/>
<dbReference type="HOGENOM" id="CLU_518743_0_0_1"/>
<evidence type="ECO:0000313" key="5">
    <source>
        <dbReference type="EMBL" id="EAQ89804.1"/>
    </source>
</evidence>
<feature type="region of interest" description="Disordered" evidence="3">
    <location>
        <begin position="30"/>
        <end position="113"/>
    </location>
</feature>
<dbReference type="Proteomes" id="UP000001056">
    <property type="component" value="Unassembled WGS sequence"/>
</dbReference>
<dbReference type="STRING" id="306901.Q2H4J2"/>
<feature type="compositionally biased region" description="Pro residues" evidence="3">
    <location>
        <begin position="167"/>
        <end position="176"/>
    </location>
</feature>
<feature type="region of interest" description="Disordered" evidence="3">
    <location>
        <begin position="126"/>
        <end position="194"/>
    </location>
</feature>
<dbReference type="EMBL" id="CH408031">
    <property type="protein sequence ID" value="EAQ89804.1"/>
    <property type="molecule type" value="Genomic_DNA"/>
</dbReference>
<keyword evidence="1" id="KW-0521">NADP</keyword>
<feature type="region of interest" description="Disordered" evidence="3">
    <location>
        <begin position="1"/>
        <end position="20"/>
    </location>
</feature>
<keyword evidence="6" id="KW-1185">Reference proteome</keyword>
<dbReference type="AlphaFoldDB" id="Q2H4J2"/>
<feature type="compositionally biased region" description="Polar residues" evidence="3">
    <location>
        <begin position="73"/>
        <end position="89"/>
    </location>
</feature>
<name>Q2H4J2_CHAGB</name>
<dbReference type="GO" id="GO:0016491">
    <property type="term" value="F:oxidoreductase activity"/>
    <property type="evidence" value="ECO:0007669"/>
    <property type="project" value="UniProtKB-KW"/>
</dbReference>
<dbReference type="Pfam" id="PF00107">
    <property type="entry name" value="ADH_zinc_N"/>
    <property type="match status" value="1"/>
</dbReference>
<dbReference type="RefSeq" id="XP_001222518.1">
    <property type="nucleotide sequence ID" value="XM_001222517.1"/>
</dbReference>
<dbReference type="PANTHER" id="PTHR43981:SF2">
    <property type="entry name" value="ENOYL-[ACYL-CARRIER-PROTEIN] REDUCTASE, MITOCHONDRIAL"/>
    <property type="match status" value="1"/>
</dbReference>
<dbReference type="GO" id="GO:0006631">
    <property type="term" value="P:fatty acid metabolic process"/>
    <property type="evidence" value="ECO:0007669"/>
    <property type="project" value="TreeGrafter"/>
</dbReference>
<dbReference type="GeneID" id="4390621"/>
<dbReference type="Gene3D" id="3.90.180.10">
    <property type="entry name" value="Medium-chain alcohol dehydrogenases, catalytic domain"/>
    <property type="match status" value="1"/>
</dbReference>
<dbReference type="SUPFAM" id="SSF51735">
    <property type="entry name" value="NAD(P)-binding Rossmann-fold domains"/>
    <property type="match status" value="1"/>
</dbReference>
<reference evidence="6" key="1">
    <citation type="journal article" date="2015" name="Genome Announc.">
        <title>Draft genome sequence of the cellulolytic fungus Chaetomium globosum.</title>
        <authorList>
            <person name="Cuomo C.A."/>
            <person name="Untereiner W.A."/>
            <person name="Ma L.-J."/>
            <person name="Grabherr M."/>
            <person name="Birren B.W."/>
        </authorList>
    </citation>
    <scope>NUCLEOTIDE SEQUENCE [LARGE SCALE GENOMIC DNA]</scope>
    <source>
        <strain evidence="6">ATCC 6205 / CBS 148.51 / DSM 1962 / NBRC 6347 / NRRL 1970</strain>
    </source>
</reference>
<feature type="compositionally biased region" description="Low complexity" evidence="3">
    <location>
        <begin position="224"/>
        <end position="238"/>
    </location>
</feature>
<dbReference type="OrthoDB" id="7482721at2759"/>
<accession>Q2H4J2</accession>
<feature type="compositionally biased region" description="Polar residues" evidence="3">
    <location>
        <begin position="126"/>
        <end position="137"/>
    </location>
</feature>
<evidence type="ECO:0000259" key="4">
    <source>
        <dbReference type="Pfam" id="PF00107"/>
    </source>
</evidence>
<dbReference type="InterPro" id="IPR013149">
    <property type="entry name" value="ADH-like_C"/>
</dbReference>
<protein>
    <recommendedName>
        <fullName evidence="4">Alcohol dehydrogenase-like C-terminal domain-containing protein</fullName>
    </recommendedName>
</protein>
<dbReference type="eggNOG" id="KOG0025">
    <property type="taxonomic scope" value="Eukaryota"/>
</dbReference>
<dbReference type="GO" id="GO:0005739">
    <property type="term" value="C:mitochondrion"/>
    <property type="evidence" value="ECO:0007669"/>
    <property type="project" value="TreeGrafter"/>
</dbReference>
<proteinExistence type="predicted"/>
<dbReference type="Gene3D" id="3.40.50.720">
    <property type="entry name" value="NAD(P)-binding Rossmann-like Domain"/>
    <property type="match status" value="1"/>
</dbReference>
<evidence type="ECO:0000256" key="2">
    <source>
        <dbReference type="ARBA" id="ARBA00023002"/>
    </source>
</evidence>
<evidence type="ECO:0000256" key="1">
    <source>
        <dbReference type="ARBA" id="ARBA00022857"/>
    </source>
</evidence>
<dbReference type="CDD" id="cd08290">
    <property type="entry name" value="ETR"/>
    <property type="match status" value="1"/>
</dbReference>
<dbReference type="FunCoup" id="Q2H4J2">
    <property type="interactions" value="620"/>
</dbReference>
<dbReference type="InterPro" id="IPR051034">
    <property type="entry name" value="Mito_Enoyl-ACP_Reductase"/>
</dbReference>
<organism evidence="5 6">
    <name type="scientific">Chaetomium globosum (strain ATCC 6205 / CBS 148.51 / DSM 1962 / NBRC 6347 / NRRL 1970)</name>
    <name type="common">Soil fungus</name>
    <dbReference type="NCBI Taxonomy" id="306901"/>
    <lineage>
        <taxon>Eukaryota</taxon>
        <taxon>Fungi</taxon>
        <taxon>Dikarya</taxon>
        <taxon>Ascomycota</taxon>
        <taxon>Pezizomycotina</taxon>
        <taxon>Sordariomycetes</taxon>
        <taxon>Sordariomycetidae</taxon>
        <taxon>Sordariales</taxon>
        <taxon>Chaetomiaceae</taxon>
        <taxon>Chaetomium</taxon>
    </lineage>
</organism>
<dbReference type="PANTHER" id="PTHR43981">
    <property type="entry name" value="ENOYL-[ACYL-CARRIER-PROTEIN] REDUCTASE, MITOCHONDRIAL"/>
    <property type="match status" value="1"/>
</dbReference>
<dbReference type="VEuPathDB" id="FungiDB:CHGG_06423"/>
<evidence type="ECO:0000256" key="3">
    <source>
        <dbReference type="SAM" id="MobiDB-lite"/>
    </source>
</evidence>
<sequence>MASQINSAAAPAATAKAKRFELPALDLKFGSLTDGTDIPPPPPSPIQEEAASTPPDTPNGAQSKLGAKAAANGKSNTVSPNSQPSSILTAGTKRRAEDGPASPTLSNRPGSIRRLFSRNLLNTAYNTNESAQDGRPQSRSGASAADSRKARRSSGWFGRLRNTEPAPSKPVTPLSPPATDEKKPTGPPPPMIPELKELNMKLACASAEPPLSRQVSRPLVGTSFTTHLSSPLTSPTPSTRRHKSGPYGYTQAKTLVFSRFGEPSDVLHLHSHSISPQLPAGAVLLRTLAAPVNPADVNTIQGTYGVRPAFSPLLGTPEPAAVPGNEGCFEVVAVGEKLGRLWGLRSINVVRERATPEETEALKSELKELGATVVVTETEFLDRSFSARLKEEWTRGGKEPVMLGLNCVGGKSASAMVKALSPKGCMVTYGGMSRQSFPFPTGPQIFKRLRFEGFWLSEWNKENPAERRNTVNEILDLMREGKFKESPFKEVEWNWDTEENVLKDAIQGTLEGFRGGKGLFVFGET</sequence>
<gene>
    <name evidence="5" type="ORF">CHGG_06423</name>
</gene>
<keyword evidence="2" id="KW-0560">Oxidoreductase</keyword>
<dbReference type="InterPro" id="IPR036291">
    <property type="entry name" value="NAD(P)-bd_dom_sf"/>
</dbReference>